<sequence length="60" mass="7085">MAIFAEFHSEQSDFGSMFSSILRVIRLDQLIYIPYRSIREYCLLSRASLPLNRAVTFVRR</sequence>
<dbReference type="EMBL" id="KV425956">
    <property type="protein sequence ID" value="KZV95516.1"/>
    <property type="molecule type" value="Genomic_DNA"/>
</dbReference>
<evidence type="ECO:0000313" key="1">
    <source>
        <dbReference type="EMBL" id="KZV95516.1"/>
    </source>
</evidence>
<organism evidence="1 2">
    <name type="scientific">Exidia glandulosa HHB12029</name>
    <dbReference type="NCBI Taxonomy" id="1314781"/>
    <lineage>
        <taxon>Eukaryota</taxon>
        <taxon>Fungi</taxon>
        <taxon>Dikarya</taxon>
        <taxon>Basidiomycota</taxon>
        <taxon>Agaricomycotina</taxon>
        <taxon>Agaricomycetes</taxon>
        <taxon>Auriculariales</taxon>
        <taxon>Exidiaceae</taxon>
        <taxon>Exidia</taxon>
    </lineage>
</organism>
<keyword evidence="2" id="KW-1185">Reference proteome</keyword>
<dbReference type="AlphaFoldDB" id="A0A165JYA3"/>
<evidence type="ECO:0000313" key="2">
    <source>
        <dbReference type="Proteomes" id="UP000077266"/>
    </source>
</evidence>
<name>A0A165JYA3_EXIGL</name>
<accession>A0A165JYA3</accession>
<proteinExistence type="predicted"/>
<dbReference type="InParanoid" id="A0A165JYA3"/>
<dbReference type="Proteomes" id="UP000077266">
    <property type="component" value="Unassembled WGS sequence"/>
</dbReference>
<reference evidence="1 2" key="1">
    <citation type="journal article" date="2016" name="Mol. Biol. Evol.">
        <title>Comparative Genomics of Early-Diverging Mushroom-Forming Fungi Provides Insights into the Origins of Lignocellulose Decay Capabilities.</title>
        <authorList>
            <person name="Nagy L.G."/>
            <person name="Riley R."/>
            <person name="Tritt A."/>
            <person name="Adam C."/>
            <person name="Daum C."/>
            <person name="Floudas D."/>
            <person name="Sun H."/>
            <person name="Yadav J.S."/>
            <person name="Pangilinan J."/>
            <person name="Larsson K.H."/>
            <person name="Matsuura K."/>
            <person name="Barry K."/>
            <person name="Labutti K."/>
            <person name="Kuo R."/>
            <person name="Ohm R.A."/>
            <person name="Bhattacharya S.S."/>
            <person name="Shirouzu T."/>
            <person name="Yoshinaga Y."/>
            <person name="Martin F.M."/>
            <person name="Grigoriev I.V."/>
            <person name="Hibbett D.S."/>
        </authorList>
    </citation>
    <scope>NUCLEOTIDE SEQUENCE [LARGE SCALE GENOMIC DNA]</scope>
    <source>
        <strain evidence="1 2">HHB12029</strain>
    </source>
</reference>
<gene>
    <name evidence="1" type="ORF">EXIGLDRAFT_473379</name>
</gene>
<protein>
    <submittedName>
        <fullName evidence="1">Uncharacterized protein</fullName>
    </submittedName>
</protein>